<accession>A0A3Q0EV71</accession>
<proteinExistence type="predicted"/>
<gene>
    <name evidence="3" type="primary">LOC106755505</name>
</gene>
<dbReference type="OrthoDB" id="1436110at2759"/>
<feature type="compositionally biased region" description="Basic and acidic residues" evidence="1">
    <location>
        <begin position="247"/>
        <end position="257"/>
    </location>
</feature>
<sequence>MSCPHQKRNMKLHLVMEIFSCSRMVEKLGLTPTPHPNPYKLQCIKEDEGIVVKEQVSVPISIGKYEDQIICDIVPMEAGHILLGLPWQFDKQALHDGVTNKITIQHKGKKIILSPLTPSQVREDHLILKKKLDGKKKLHSNKVSKEKKLSLVKCSSTNEVVPPHSSKKFFLGQPHFLLYCKETLLSINHPLDSHPKGLQKLLKEFDDLFPKEVPSGLPPLRGTEHQIDLIPGTSLPNRPAYRTNTTETKEIEKQIAR</sequence>
<dbReference type="GeneID" id="106755505"/>
<evidence type="ECO:0000256" key="1">
    <source>
        <dbReference type="SAM" id="MobiDB-lite"/>
    </source>
</evidence>
<dbReference type="Proteomes" id="UP000087766">
    <property type="component" value="Unplaced"/>
</dbReference>
<protein>
    <submittedName>
        <fullName evidence="3">Uncharacterized protein LOC106755505</fullName>
    </submittedName>
</protein>
<dbReference type="PANTHER" id="PTHR35046">
    <property type="entry name" value="ZINC KNUCKLE (CCHC-TYPE) FAMILY PROTEIN"/>
    <property type="match status" value="1"/>
</dbReference>
<organism evidence="2 3">
    <name type="scientific">Vigna radiata var. radiata</name>
    <name type="common">Mung bean</name>
    <name type="synonym">Phaseolus aureus</name>
    <dbReference type="NCBI Taxonomy" id="3916"/>
    <lineage>
        <taxon>Eukaryota</taxon>
        <taxon>Viridiplantae</taxon>
        <taxon>Streptophyta</taxon>
        <taxon>Embryophyta</taxon>
        <taxon>Tracheophyta</taxon>
        <taxon>Spermatophyta</taxon>
        <taxon>Magnoliopsida</taxon>
        <taxon>eudicotyledons</taxon>
        <taxon>Gunneridae</taxon>
        <taxon>Pentapetalae</taxon>
        <taxon>rosids</taxon>
        <taxon>fabids</taxon>
        <taxon>Fabales</taxon>
        <taxon>Fabaceae</taxon>
        <taxon>Papilionoideae</taxon>
        <taxon>50 kb inversion clade</taxon>
        <taxon>NPAAA clade</taxon>
        <taxon>indigoferoid/millettioid clade</taxon>
        <taxon>Phaseoleae</taxon>
        <taxon>Vigna</taxon>
    </lineage>
</organism>
<keyword evidence="2" id="KW-1185">Reference proteome</keyword>
<dbReference type="RefSeq" id="XP_022634042.1">
    <property type="nucleotide sequence ID" value="XM_022778321.1"/>
</dbReference>
<evidence type="ECO:0000313" key="2">
    <source>
        <dbReference type="Proteomes" id="UP000087766"/>
    </source>
</evidence>
<dbReference type="AlphaFoldDB" id="A0A3Q0EV71"/>
<dbReference type="CDD" id="cd00303">
    <property type="entry name" value="retropepsin_like"/>
    <property type="match status" value="1"/>
</dbReference>
<evidence type="ECO:0000313" key="3">
    <source>
        <dbReference type="RefSeq" id="XP_022634042.1"/>
    </source>
</evidence>
<dbReference type="PANTHER" id="PTHR35046:SF9">
    <property type="entry name" value="RNA-DIRECTED DNA POLYMERASE"/>
    <property type="match status" value="1"/>
</dbReference>
<name>A0A3Q0EV71_VIGRR</name>
<dbReference type="KEGG" id="vra:106755505"/>
<feature type="region of interest" description="Disordered" evidence="1">
    <location>
        <begin position="227"/>
        <end position="257"/>
    </location>
</feature>
<reference evidence="3" key="1">
    <citation type="submission" date="2025-08" db="UniProtKB">
        <authorList>
            <consortium name="RefSeq"/>
        </authorList>
    </citation>
    <scope>IDENTIFICATION</scope>
    <source>
        <tissue evidence="3">Leaf</tissue>
    </source>
</reference>